<accession>A0ABR4K548</accession>
<evidence type="ECO:0000313" key="2">
    <source>
        <dbReference type="Proteomes" id="UP001610446"/>
    </source>
</evidence>
<dbReference type="Proteomes" id="UP001610446">
    <property type="component" value="Unassembled WGS sequence"/>
</dbReference>
<keyword evidence="2" id="KW-1185">Reference proteome</keyword>
<evidence type="ECO:0008006" key="3">
    <source>
        <dbReference type="Google" id="ProtNLM"/>
    </source>
</evidence>
<protein>
    <recommendedName>
        <fullName evidence="3">Fungal-specific transcription factor domain-containing protein</fullName>
    </recommendedName>
</protein>
<reference evidence="1 2" key="1">
    <citation type="submission" date="2024-07" db="EMBL/GenBank/DDBJ databases">
        <title>Section-level genome sequencing and comparative genomics of Aspergillus sections Usti and Cavernicolus.</title>
        <authorList>
            <consortium name="Lawrence Berkeley National Laboratory"/>
            <person name="Nybo J.L."/>
            <person name="Vesth T.C."/>
            <person name="Theobald S."/>
            <person name="Frisvad J.C."/>
            <person name="Larsen T.O."/>
            <person name="Kjaerboelling I."/>
            <person name="Rothschild-Mancinelli K."/>
            <person name="Lyhne E.K."/>
            <person name="Kogle M.E."/>
            <person name="Barry K."/>
            <person name="Clum A."/>
            <person name="Na H."/>
            <person name="Ledsgaard L."/>
            <person name="Lin J."/>
            <person name="Lipzen A."/>
            <person name="Kuo A."/>
            <person name="Riley R."/>
            <person name="Mondo S."/>
            <person name="Labutti K."/>
            <person name="Haridas S."/>
            <person name="Pangalinan J."/>
            <person name="Salamov A.A."/>
            <person name="Simmons B.A."/>
            <person name="Magnuson J.K."/>
            <person name="Chen J."/>
            <person name="Drula E."/>
            <person name="Henrissat B."/>
            <person name="Wiebenga A."/>
            <person name="Lubbers R.J."/>
            <person name="Gomes A.C."/>
            <person name="Makela M.R."/>
            <person name="Stajich J."/>
            <person name="Grigoriev I.V."/>
            <person name="Mortensen U.H."/>
            <person name="De Vries R.P."/>
            <person name="Baker S.E."/>
            <person name="Andersen M.R."/>
        </authorList>
    </citation>
    <scope>NUCLEOTIDE SEQUENCE [LARGE SCALE GENOMIC DNA]</scope>
    <source>
        <strain evidence="1 2">CBS 123904</strain>
    </source>
</reference>
<dbReference type="PANTHER" id="PTHR38111:SF2">
    <property type="entry name" value="FINGER DOMAIN PROTEIN, PUTATIVE (AFU_ORTHOLOGUE AFUA_1G01560)-RELATED"/>
    <property type="match status" value="1"/>
</dbReference>
<name>A0ABR4K548_9EURO</name>
<dbReference type="PANTHER" id="PTHR38111">
    <property type="entry name" value="ZN(2)-C6 FUNGAL-TYPE DOMAIN-CONTAINING PROTEIN-RELATED"/>
    <property type="match status" value="1"/>
</dbReference>
<evidence type="ECO:0000313" key="1">
    <source>
        <dbReference type="EMBL" id="KAL2846357.1"/>
    </source>
</evidence>
<dbReference type="InterPro" id="IPR053178">
    <property type="entry name" value="Osmoadaptation_assoc"/>
</dbReference>
<dbReference type="EMBL" id="JBFXLU010000064">
    <property type="protein sequence ID" value="KAL2846357.1"/>
    <property type="molecule type" value="Genomic_DNA"/>
</dbReference>
<comment type="caution">
    <text evidence="1">The sequence shown here is derived from an EMBL/GenBank/DDBJ whole genome shotgun (WGS) entry which is preliminary data.</text>
</comment>
<sequence>MPSKRAIGPLDKRNRVSRCQACAARKIRVCHLRCQAQTKRNPGAVFVHHPGRSEGAAVQTKSLPKPIPEGSEIRFLNYSIALLDSNRFVNNHRTLATEILPLLPTSSFLRSAVRAVGALNASRHGSVCSDRGGPNSAYFIAFSAYSTSITALQTALTDQSIAKRDDVLWGTFFLGLFELMVDPSGEGWAKHMLSGTSKLLQLAGPGDTMTASRRTFFNVFRVLEATRAIIYGHNTILSMPSWMSLQLQLSLQTTGWSAMDEMISLMIQVSSFSARFFESIPYLESLDTGALVDALGREGLEVQSSIYAWHDKAMLEFGSGELVDAEFHLALACCHTLLLFLSNNYNYYPFWHDKPSPRLPQDKPRGHVKSILHHAEHILNTSDVSSVLLIFPLRVAGTQAESGMRARILGLLDGVFARGFVVARRIQDDLNEVWDDQGSLIPGYDNDHEIY</sequence>
<gene>
    <name evidence="1" type="ORF">BJY01DRAFT_263330</name>
</gene>
<proteinExistence type="predicted"/>
<organism evidence="1 2">
    <name type="scientific">Aspergillus pseudoustus</name>
    <dbReference type="NCBI Taxonomy" id="1810923"/>
    <lineage>
        <taxon>Eukaryota</taxon>
        <taxon>Fungi</taxon>
        <taxon>Dikarya</taxon>
        <taxon>Ascomycota</taxon>
        <taxon>Pezizomycotina</taxon>
        <taxon>Eurotiomycetes</taxon>
        <taxon>Eurotiomycetidae</taxon>
        <taxon>Eurotiales</taxon>
        <taxon>Aspergillaceae</taxon>
        <taxon>Aspergillus</taxon>
        <taxon>Aspergillus subgen. Nidulantes</taxon>
    </lineage>
</organism>